<gene>
    <name evidence="1" type="ORF">F0919_03665</name>
</gene>
<evidence type="ECO:0000313" key="2">
    <source>
        <dbReference type="Proteomes" id="UP000323632"/>
    </source>
</evidence>
<reference evidence="1 2" key="1">
    <citation type="submission" date="2019-09" db="EMBL/GenBank/DDBJ databases">
        <title>Genome sequence and assembly of Taibaiella sp.</title>
        <authorList>
            <person name="Chhetri G."/>
        </authorList>
    </citation>
    <scope>NUCLEOTIDE SEQUENCE [LARGE SCALE GENOMIC DNA]</scope>
    <source>
        <strain evidence="1 2">KVB11</strain>
    </source>
</reference>
<evidence type="ECO:0000313" key="1">
    <source>
        <dbReference type="EMBL" id="KAA5536779.1"/>
    </source>
</evidence>
<dbReference type="Proteomes" id="UP000323632">
    <property type="component" value="Unassembled WGS sequence"/>
</dbReference>
<proteinExistence type="predicted"/>
<accession>A0A5M6CUB4</accession>
<protein>
    <submittedName>
        <fullName evidence="1">Uncharacterized protein</fullName>
    </submittedName>
</protein>
<name>A0A5M6CUB4_9BACT</name>
<organism evidence="1 2">
    <name type="scientific">Taibaiella lutea</name>
    <dbReference type="NCBI Taxonomy" id="2608001"/>
    <lineage>
        <taxon>Bacteria</taxon>
        <taxon>Pseudomonadati</taxon>
        <taxon>Bacteroidota</taxon>
        <taxon>Chitinophagia</taxon>
        <taxon>Chitinophagales</taxon>
        <taxon>Chitinophagaceae</taxon>
        <taxon>Taibaiella</taxon>
    </lineage>
</organism>
<dbReference type="EMBL" id="VWSH01000001">
    <property type="protein sequence ID" value="KAA5536779.1"/>
    <property type="molecule type" value="Genomic_DNA"/>
</dbReference>
<keyword evidence="2" id="KW-1185">Reference proteome</keyword>
<dbReference type="AlphaFoldDB" id="A0A5M6CUB4"/>
<comment type="caution">
    <text evidence="1">The sequence shown here is derived from an EMBL/GenBank/DDBJ whole genome shotgun (WGS) entry which is preliminary data.</text>
</comment>
<sequence>MKTIYILLLLIFGISFRLMAQYEYYDAMKIKEYTETGYRNLSVQDKVDLAKRLTKSQSINIDNINADTISKVVIKGNDFLNGLFKLPLNNNDSNINRTGGQASRSFLGSFPTSPSSVISSIGGIDVTNIANGVAMLMIDRAKQELTISFFNRFQDYSKKHPEFQVLFPKTTDNLIHLLAYKYPEMLPALRSSFFEDLDKLPIHLDDVLELPRYKELLANFPEIRVAVRTVRLIQEIETGESNAAEVLTQFASFKEWTEPNTSDAFFNFGNTVKLADIISQSLRYKSDFGTQTNIDSTIHINNDTIITIINKRISSSDTGKRKVDSMVRFTITSYQLASNIISSDTNTMINISQNTSQSNNEKRIWITAKQAKMLIEDDTLFKIYLGLILERVKKENIEWRTEKDTISFANIMNENAGRIFLFQSKISEFIVLANAIDKVTDSLEAKIKSHVAFTEDDYFDYIDGSMNVIEYAFSFAALFDSTLDVSAYTNIARNANDLYRHVYKKEYTQALSDAIEIIGDAAKLIDKRQYTGLMRTVPVSDTVAMQKAMKTNSFSMTEKQHFDSTYAGRAVDSAVINKIYYIVNAQDKLQALIDVLSSLNKYGLFMANMIDAKTPEEVQYVLDNAILPVGSSSIKKHACFNVSIQSYLGAYYRFAGKDHPIDNAWDDRFGVTAPIGISVSHGFNKGGSLSVFASLFDIGAIVDYQLQKDTVITSATQTGTAIQKDYSIKLQQIISPGFYLVYGAPWNIPLALGAGAQYGPGLGKIDLGTNDLLERNPSWRFNVFLAVDLPFFNLCNITKGYNFRKN</sequence>
<dbReference type="RefSeq" id="WP_150031356.1">
    <property type="nucleotide sequence ID" value="NZ_VWSH01000001.1"/>
</dbReference>